<dbReference type="GO" id="GO:0016020">
    <property type="term" value="C:membrane"/>
    <property type="evidence" value="ECO:0007669"/>
    <property type="project" value="UniProtKB-SubCell"/>
</dbReference>
<dbReference type="SUPFAM" id="SSF52058">
    <property type="entry name" value="L domain-like"/>
    <property type="match status" value="1"/>
</dbReference>
<dbReference type="InterPro" id="IPR032675">
    <property type="entry name" value="LRR_dom_sf"/>
</dbReference>
<feature type="region of interest" description="Disordered" evidence="10">
    <location>
        <begin position="377"/>
        <end position="404"/>
    </location>
</feature>
<evidence type="ECO:0000256" key="7">
    <source>
        <dbReference type="ARBA" id="ARBA00022989"/>
    </source>
</evidence>
<name>A0A7J0GTL1_9ERIC</name>
<organism evidence="12 13">
    <name type="scientific">Actinidia rufa</name>
    <dbReference type="NCBI Taxonomy" id="165716"/>
    <lineage>
        <taxon>Eukaryota</taxon>
        <taxon>Viridiplantae</taxon>
        <taxon>Streptophyta</taxon>
        <taxon>Embryophyta</taxon>
        <taxon>Tracheophyta</taxon>
        <taxon>Spermatophyta</taxon>
        <taxon>Magnoliopsida</taxon>
        <taxon>eudicotyledons</taxon>
        <taxon>Gunneridae</taxon>
        <taxon>Pentapetalae</taxon>
        <taxon>asterids</taxon>
        <taxon>Ericales</taxon>
        <taxon>Actinidiaceae</taxon>
        <taxon>Actinidia</taxon>
    </lineage>
</organism>
<evidence type="ECO:0000256" key="10">
    <source>
        <dbReference type="SAM" id="MobiDB-lite"/>
    </source>
</evidence>
<evidence type="ECO:0000256" key="8">
    <source>
        <dbReference type="ARBA" id="ARBA00023136"/>
    </source>
</evidence>
<keyword evidence="8" id="KW-0472">Membrane</keyword>
<sequence length="614" mass="68148">MEKTSFLYLPTLVLTHYFLPILALAATNYTTDQSALLAFKAHITDDPNNILAHNWTTATSICQWIGVSCTARHHRVTALNLPNMGFSGTIPPHIGNLSFLALVNISSNKFYGHIPTEFARLRRLKVAKFDGNLFSGSLPLRFFDIPSLQLIDFSNNSINDSLPEDLCSGRLSELRVLSLSMNEFYGHIPSTLGECRELQYLKLIENRFNGVVPRGIGNLTMLKGLYLGENNLEGEIPIEIGNLLSLEVLSIKIAGLTGYIPSSIFNISSLKKIHLKKNNLFGQNSELMGSRARLTLFPVVHHLYLERLRPNKVASVVEGDRDRIPVRTWIIYQVGLRFPISPMLNEVMAQCRSHLQASVGSSIPMIELANVSTEVEQQWPSSKDLERKMSSDEEGLDAPKIPSNSPALFDKVDHSFVGGECGDSNSNCYQMEPKDIVPVPTIQTVVPVIAFIVPAPTFVEPSLPTYLHPKKDKVKEPKAVMLHRVMTDLIAEETLEASSLMVMQHVRARDANAEVVAISLIKIDVARGKVDKALQDLAKVQKVAQGLVYQRYLTAASIQMGTTTLDKAYSTKAVLPDPHKSYSPMILPGINEEEFANQIEEGEVKVETPGRRRA</sequence>
<evidence type="ECO:0000256" key="1">
    <source>
        <dbReference type="ARBA" id="ARBA00004479"/>
    </source>
</evidence>
<proteinExistence type="inferred from homology"/>
<keyword evidence="6" id="KW-0677">Repeat</keyword>
<dbReference type="Pfam" id="PF00560">
    <property type="entry name" value="LRR_1"/>
    <property type="match status" value="2"/>
</dbReference>
<evidence type="ECO:0000256" key="3">
    <source>
        <dbReference type="ARBA" id="ARBA00022614"/>
    </source>
</evidence>
<feature type="domain" description="Leucine-rich repeat-containing N-terminal plant-type" evidence="11">
    <location>
        <begin position="31"/>
        <end position="70"/>
    </location>
</feature>
<dbReference type="PANTHER" id="PTHR48060:SF21">
    <property type="entry name" value="L DOMAIN-LIKE PROTEIN"/>
    <property type="match status" value="1"/>
</dbReference>
<evidence type="ECO:0000256" key="4">
    <source>
        <dbReference type="ARBA" id="ARBA00022692"/>
    </source>
</evidence>
<dbReference type="Proteomes" id="UP000585474">
    <property type="component" value="Unassembled WGS sequence"/>
</dbReference>
<comment type="subcellular location">
    <subcellularLocation>
        <location evidence="1">Membrane</location>
        <topology evidence="1">Single-pass type I membrane protein</topology>
    </subcellularLocation>
</comment>
<evidence type="ECO:0000256" key="6">
    <source>
        <dbReference type="ARBA" id="ARBA00022737"/>
    </source>
</evidence>
<comment type="similarity">
    <text evidence="2">Belongs to the RLP family.</text>
</comment>
<comment type="caution">
    <text evidence="12">The sequence shown here is derived from an EMBL/GenBank/DDBJ whole genome shotgun (WGS) entry which is preliminary data.</text>
</comment>
<gene>
    <name evidence="12" type="ORF">Acr_24g0003590</name>
</gene>
<keyword evidence="4" id="KW-0812">Transmembrane</keyword>
<keyword evidence="3" id="KW-0433">Leucine-rich repeat</keyword>
<reference evidence="12 13" key="1">
    <citation type="submission" date="2019-07" db="EMBL/GenBank/DDBJ databases">
        <title>De Novo Assembly of kiwifruit Actinidia rufa.</title>
        <authorList>
            <person name="Sugita-Konishi S."/>
            <person name="Sato K."/>
            <person name="Mori E."/>
            <person name="Abe Y."/>
            <person name="Kisaki G."/>
            <person name="Hamano K."/>
            <person name="Suezawa K."/>
            <person name="Otani M."/>
            <person name="Fukuda T."/>
            <person name="Manabe T."/>
            <person name="Gomi K."/>
            <person name="Tabuchi M."/>
            <person name="Akimitsu K."/>
            <person name="Kataoka I."/>
        </authorList>
    </citation>
    <scope>NUCLEOTIDE SEQUENCE [LARGE SCALE GENOMIC DNA]</scope>
    <source>
        <strain evidence="13">cv. Fuchu</strain>
    </source>
</reference>
<dbReference type="AlphaFoldDB" id="A0A7J0GTL1"/>
<dbReference type="InterPro" id="IPR013210">
    <property type="entry name" value="LRR_N_plant-typ"/>
</dbReference>
<keyword evidence="5" id="KW-0732">Signal</keyword>
<keyword evidence="9" id="KW-0325">Glycoprotein</keyword>
<evidence type="ECO:0000256" key="9">
    <source>
        <dbReference type="ARBA" id="ARBA00023180"/>
    </source>
</evidence>
<dbReference type="Gene3D" id="3.80.10.10">
    <property type="entry name" value="Ribonuclease Inhibitor"/>
    <property type="match status" value="2"/>
</dbReference>
<keyword evidence="13" id="KW-1185">Reference proteome</keyword>
<evidence type="ECO:0000313" key="12">
    <source>
        <dbReference type="EMBL" id="GFZ14169.1"/>
    </source>
</evidence>
<accession>A0A7J0GTL1</accession>
<dbReference type="FunFam" id="3.80.10.10:FF:000275">
    <property type="entry name" value="Leucine-rich repeat receptor-like protein kinase"/>
    <property type="match status" value="1"/>
</dbReference>
<dbReference type="PANTHER" id="PTHR48060">
    <property type="entry name" value="DNA DAMAGE-REPAIR/TOLERATION PROTEIN DRT100"/>
    <property type="match status" value="1"/>
</dbReference>
<dbReference type="Pfam" id="PF08263">
    <property type="entry name" value="LRRNT_2"/>
    <property type="match status" value="1"/>
</dbReference>
<evidence type="ECO:0000256" key="5">
    <source>
        <dbReference type="ARBA" id="ARBA00022729"/>
    </source>
</evidence>
<keyword evidence="7" id="KW-1133">Transmembrane helix</keyword>
<dbReference type="FunFam" id="3.80.10.10:FF:000041">
    <property type="entry name" value="LRR receptor-like serine/threonine-protein kinase ERECTA"/>
    <property type="match status" value="1"/>
</dbReference>
<protein>
    <recommendedName>
        <fullName evidence="11">Leucine-rich repeat-containing N-terminal plant-type domain-containing protein</fullName>
    </recommendedName>
</protein>
<evidence type="ECO:0000256" key="2">
    <source>
        <dbReference type="ARBA" id="ARBA00009592"/>
    </source>
</evidence>
<dbReference type="InterPro" id="IPR053211">
    <property type="entry name" value="DNA_repair-toleration"/>
</dbReference>
<evidence type="ECO:0000313" key="13">
    <source>
        <dbReference type="Proteomes" id="UP000585474"/>
    </source>
</evidence>
<dbReference type="InterPro" id="IPR001611">
    <property type="entry name" value="Leu-rich_rpt"/>
</dbReference>
<dbReference type="EMBL" id="BJWL01000024">
    <property type="protein sequence ID" value="GFZ14169.1"/>
    <property type="molecule type" value="Genomic_DNA"/>
</dbReference>
<evidence type="ECO:0000259" key="11">
    <source>
        <dbReference type="Pfam" id="PF08263"/>
    </source>
</evidence>
<dbReference type="OrthoDB" id="676979at2759"/>